<dbReference type="InterPro" id="IPR011989">
    <property type="entry name" value="ARM-like"/>
</dbReference>
<comment type="caution">
    <text evidence="2">The sequence shown here is derived from an EMBL/GenBank/DDBJ whole genome shotgun (WGS) entry which is preliminary data.</text>
</comment>
<dbReference type="InterPro" id="IPR049152">
    <property type="entry name" value="EFR3-like_ARM"/>
</dbReference>
<dbReference type="Gene3D" id="1.25.10.10">
    <property type="entry name" value="Leucine-rich Repeat Variant"/>
    <property type="match status" value="1"/>
</dbReference>
<evidence type="ECO:0000313" key="3">
    <source>
        <dbReference type="Proteomes" id="UP001209878"/>
    </source>
</evidence>
<proteinExistence type="inferred from homology"/>
<dbReference type="InterPro" id="IPR051851">
    <property type="entry name" value="EFR3_Homologs"/>
</dbReference>
<comment type="similarity">
    <text evidence="1">Belongs to the EFR3 family.</text>
</comment>
<dbReference type="PANTHER" id="PTHR12444:SF8">
    <property type="entry name" value="PROTEIN EFR3 HOMOLOG CMP44E"/>
    <property type="match status" value="1"/>
</dbReference>
<dbReference type="Pfam" id="PF21052">
    <property type="entry name" value="EFR3_ARM"/>
    <property type="match status" value="1"/>
</dbReference>
<dbReference type="EMBL" id="JAODUO010000315">
    <property type="protein sequence ID" value="KAK2183320.1"/>
    <property type="molecule type" value="Genomic_DNA"/>
</dbReference>
<organism evidence="2 3">
    <name type="scientific">Ridgeia piscesae</name>
    <name type="common">Tubeworm</name>
    <dbReference type="NCBI Taxonomy" id="27915"/>
    <lineage>
        <taxon>Eukaryota</taxon>
        <taxon>Metazoa</taxon>
        <taxon>Spiralia</taxon>
        <taxon>Lophotrochozoa</taxon>
        <taxon>Annelida</taxon>
        <taxon>Polychaeta</taxon>
        <taxon>Sedentaria</taxon>
        <taxon>Canalipalpata</taxon>
        <taxon>Sabellida</taxon>
        <taxon>Siboglinidae</taxon>
        <taxon>Ridgeia</taxon>
    </lineage>
</organism>
<dbReference type="SUPFAM" id="SSF48371">
    <property type="entry name" value="ARM repeat"/>
    <property type="match status" value="1"/>
</dbReference>
<protein>
    <submittedName>
        <fullName evidence="2">Uncharacterized protein</fullName>
    </submittedName>
</protein>
<name>A0AAD9L5K2_RIDPI</name>
<sequence length="756" mass="85502">MDKLTFYAMKSPEKLDRIANYLAERLSQDVRRQRVGFVMIAMEALDSLLVSCHAQSLNLFVESFLKMVQKLLECDEPDLQCLATNSFVKFANIEEDTPSYHRRYDFFVSKFSSMCHNCVADPDVRARLRTAGVRGLQGVVRKTVSDDLQVNIWEKTHMDKIVPSLLYNMQVGMSEELESPKDEDHPAVVAETVFRDLVCRASYGNINSVLKPVLLHLDDHKLWVPNDFAVKCFKIIMYSVQAQYGYIVVQMLMNHLDDHSKQLPRVKASIVNVLSETVLIAAGGSVGPSVLEVFNTLLKHLRISVDKDISATQSPDEKNFQEAIINTIGEFAKNLPDYQKIEVMMFIMGKVPPSSESQPVKNSKDVLLQTMLMKTLLKVATKYKTVLLNNAFPSTFLDPLLRMSVVSDPGIRRLIQEIIHTLLDRHDNLLKLTTVRIPEQISTLKLTVEKAQRQDIMFAKKSGPLFYWHLYKNAEMQNNKVDNFETIFCTLALMFVEMNGDEVLIDSFRFALGIQHMAKVGDLPITHKCAIHAIVAAHLNLISQLTAVPALCEHVAVVIARRKESAPFYLPAMAFNRKNTANSYPEKDVVLESCMFNPDTISDALRNSGHDTSSLVSPFMPQNVIGFDQVDLKKSASDIHSLNISFSLDSRSSSIESIRKSVGEEITFESLKKVLEMNPRAKEEEQKERQKILEKFTNGPFEDIVARSEAKSEKFANKLNEILEKIAQPPQAAEPLSKDGLTVPIHNIQFPELFIY</sequence>
<accession>A0AAD9L5K2</accession>
<dbReference type="PANTHER" id="PTHR12444">
    <property type="entry name" value="PROTEIN EFR3 HOMOLOG CMP44E"/>
    <property type="match status" value="1"/>
</dbReference>
<reference evidence="2" key="1">
    <citation type="journal article" date="2023" name="Mol. Biol. Evol.">
        <title>Third-Generation Sequencing Reveals the Adaptive Role of the Epigenome in Three Deep-Sea Polychaetes.</title>
        <authorList>
            <person name="Perez M."/>
            <person name="Aroh O."/>
            <person name="Sun Y."/>
            <person name="Lan Y."/>
            <person name="Juniper S.K."/>
            <person name="Young C.R."/>
            <person name="Angers B."/>
            <person name="Qian P.Y."/>
        </authorList>
    </citation>
    <scope>NUCLEOTIDE SEQUENCE</scope>
    <source>
        <strain evidence="2">R07B-5</strain>
    </source>
</reference>
<dbReference type="GO" id="GO:0005886">
    <property type="term" value="C:plasma membrane"/>
    <property type="evidence" value="ECO:0007669"/>
    <property type="project" value="TreeGrafter"/>
</dbReference>
<keyword evidence="3" id="KW-1185">Reference proteome</keyword>
<dbReference type="InterPro" id="IPR016024">
    <property type="entry name" value="ARM-type_fold"/>
</dbReference>
<dbReference type="AlphaFoldDB" id="A0AAD9L5K2"/>
<dbReference type="GO" id="GO:0072659">
    <property type="term" value="P:protein localization to plasma membrane"/>
    <property type="evidence" value="ECO:0007669"/>
    <property type="project" value="TreeGrafter"/>
</dbReference>
<dbReference type="Proteomes" id="UP001209878">
    <property type="component" value="Unassembled WGS sequence"/>
</dbReference>
<evidence type="ECO:0000256" key="1">
    <source>
        <dbReference type="ARBA" id="ARBA00010216"/>
    </source>
</evidence>
<gene>
    <name evidence="2" type="ORF">NP493_315g01029</name>
</gene>
<evidence type="ECO:0000313" key="2">
    <source>
        <dbReference type="EMBL" id="KAK2183320.1"/>
    </source>
</evidence>